<sequence>MAAAIFYNKVVQELYVSYFGRPADPNGFLALTGALADASAPTDTAGLDAAYASNARVRSLIDSFSTSAESSVLYGTAAPGFNTVRFVSQIYNNLFGRTPDAGGLAFWTKAIDSGSLTQAAAAHAILTGALTANNADAALINRKVTFAKMFTASMDTPNETYAYQGDMAAQFGRDLLSGVTADSDAEAFQASIDSTLAQLVTATKLTVGTDSAAGMLFLADLDGNSNTLQSGDSLVGGDHNDTLRAVLRPTADKQVPAPTTSSVEQIRVHADGPTDGSGLVALDAARMSGVARWENDHSRGDLTISNVGVRSGLLPEHVTIAMLGSAAGDADFSVYFHHDGLRASLPATGSSTLRLQLMDTRASEAGSPPLKDSPYDGFRFLLNKVPVQLRSSAIDQAQTYEALVSAIGAEMAATPELEKLVVSLGDAFQAFDTRTGQLQSGREIVITNTGPGKLGIAGASWLQPGAGEEGTRVSGPSSGAVPLITAAIVLDNVGRGGIGGDLLVGGTPYLSTHESTGFEAFNISVERTSLLQSIDSTDKLLQTVTLANGAVKGDLAVRGAADGASSAEAYGFHDVRQVDASAMSGKVDLTAVITAASATKYLAKPGTQTGSGTGTIDFHYVGGSNNDSLSLDLWHGAASSRGVRLAGQEDFRFTLNGGDGDDVLQLRVLAAPVGDEGWVVNQDRNNNIHLSGGNGNDTIRKPGAGDTVIDGGAGDDQVYLIDAAAAAGSVQPASDNLITGGAGNDTIVLGVAEAALLAQSSNDTLIFGRQFGTDKIFNFDVSGTGIDHLDVSALGGLFLSSSLALDKSITIADLSGANDSAAKVGALFSANNAAAQTHVYAVVNATGNALDIYAIADAAGAGNAVATLEGRIDFDAAQVVRGLVMANFVNAASAAYSQAEGASSAVAAQLVGVAPDAEVPGIF</sequence>
<organism evidence="2 3">
    <name type="scientific">Massilia genomosp. 1</name>
    <dbReference type="NCBI Taxonomy" id="2609280"/>
    <lineage>
        <taxon>Bacteria</taxon>
        <taxon>Pseudomonadati</taxon>
        <taxon>Pseudomonadota</taxon>
        <taxon>Betaproteobacteria</taxon>
        <taxon>Burkholderiales</taxon>
        <taxon>Oxalobacteraceae</taxon>
        <taxon>Telluria group</taxon>
        <taxon>Massilia</taxon>
    </lineage>
</organism>
<dbReference type="RefSeq" id="WP_167238656.1">
    <property type="nucleotide sequence ID" value="NZ_WHJF01000058.1"/>
</dbReference>
<comment type="caution">
    <text evidence="2">The sequence shown here is derived from an EMBL/GenBank/DDBJ whole genome shotgun (WGS) entry which is preliminary data.</text>
</comment>
<name>A0ABX0MX38_9BURK</name>
<dbReference type="InterPro" id="IPR025282">
    <property type="entry name" value="DUF4214"/>
</dbReference>
<evidence type="ECO:0000259" key="1">
    <source>
        <dbReference type="Pfam" id="PF13946"/>
    </source>
</evidence>
<feature type="domain" description="DUF4214" evidence="1">
    <location>
        <begin position="63"/>
        <end position="125"/>
    </location>
</feature>
<dbReference type="EMBL" id="WHJF01000058">
    <property type="protein sequence ID" value="NHZ64623.1"/>
    <property type="molecule type" value="Genomic_DNA"/>
</dbReference>
<dbReference type="Proteomes" id="UP000610594">
    <property type="component" value="Unassembled WGS sequence"/>
</dbReference>
<evidence type="ECO:0000313" key="2">
    <source>
        <dbReference type="EMBL" id="NHZ64623.1"/>
    </source>
</evidence>
<dbReference type="InterPro" id="IPR011049">
    <property type="entry name" value="Serralysin-like_metalloprot_C"/>
</dbReference>
<reference evidence="2 3" key="1">
    <citation type="submission" date="2019-10" db="EMBL/GenBank/DDBJ databases">
        <title>Taxonomy of Antarctic Massilia spp.: description of Massilia rubra sp. nov., Massilia aquatica sp. nov., Massilia mucilaginosa sp. nov., Massilia frigida sp. nov. isolated from streams, lakes and regoliths.</title>
        <authorList>
            <person name="Holochova P."/>
            <person name="Sedlacek I."/>
            <person name="Kralova S."/>
            <person name="Maslanova I."/>
            <person name="Busse H.-J."/>
            <person name="Stankova E."/>
            <person name="Vrbovska V."/>
            <person name="Kovarovic V."/>
            <person name="Bartak M."/>
            <person name="Svec P."/>
            <person name="Pantucek R."/>
        </authorList>
    </citation>
    <scope>NUCLEOTIDE SEQUENCE [LARGE SCALE GENOMIC DNA]</scope>
    <source>
        <strain evidence="2 3">CCM 8694</strain>
    </source>
</reference>
<dbReference type="PRINTS" id="PR00313">
    <property type="entry name" value="CABNDNGRPT"/>
</dbReference>
<proteinExistence type="predicted"/>
<protein>
    <submittedName>
        <fullName evidence="2">DUF4214 domain-containing protein</fullName>
    </submittedName>
</protein>
<accession>A0ABX0MX38</accession>
<dbReference type="SUPFAM" id="SSF51120">
    <property type="entry name" value="beta-Roll"/>
    <property type="match status" value="1"/>
</dbReference>
<gene>
    <name evidence="2" type="ORF">F1735_20350</name>
</gene>
<keyword evidence="3" id="KW-1185">Reference proteome</keyword>
<dbReference type="Pfam" id="PF13946">
    <property type="entry name" value="DUF4214"/>
    <property type="match status" value="1"/>
</dbReference>
<evidence type="ECO:0000313" key="3">
    <source>
        <dbReference type="Proteomes" id="UP000610594"/>
    </source>
</evidence>
<dbReference type="Gene3D" id="2.150.10.10">
    <property type="entry name" value="Serralysin-like metalloprotease, C-terminal"/>
    <property type="match status" value="1"/>
</dbReference>